<dbReference type="OrthoDB" id="412814at2759"/>
<dbReference type="PRINTS" id="PR00481">
    <property type="entry name" value="LAMNOPPTDASE"/>
</dbReference>
<dbReference type="AlphaFoldDB" id="L2GVW1"/>
<dbReference type="RefSeq" id="XP_008074039.1">
    <property type="nucleotide sequence ID" value="XM_008075848.1"/>
</dbReference>
<sequence length="496" mass="54506">MLLDWKRIYTSEQKDSKPFTMVFYKKKDDNYTVLSAHTDSSFLTLMKAGGKDDTRIDAITKRIYCAVEAPTYANIRNAAALALKEMKKYEVENVEIDCEDMVEAAADGILLGGFKYDFMIKKKSCTPHITNADSIRARAQNLARFLSLTPANLMTPTLFTEYVRDVISHFNLEIGTDIYDRKAIEDMKMNLFLSVSRGSNEEPKLVVLTYLGRNLNDAGDTGSLNTETTLRPASTESLRIDLAGENKNGTKTIADDRKYDVVMVGKGITFDSGGISLKPSKGMEDMKADMMGGAVVFASIVAAAQKKMRVNIKVIIPLCENLPSGHANKPGDVIVGRNGKSVEINNTDAEGRLILADALNLAEEFNTKTILTASTLTGACVVALGNEYYGIYTEDDELCERIRVAGQAVEDKGWRMPLDKKYMKCMESDVADMKNCGYKAGSCSAAIFLKEFVTMKSFVHLDIAGMLGTDNTTLFAGNISGRPCAMLVEFLKGLSD</sequence>
<dbReference type="Proteomes" id="UP000011081">
    <property type="component" value="Unassembled WGS sequence"/>
</dbReference>
<dbReference type="Pfam" id="PF00883">
    <property type="entry name" value="Peptidase_M17"/>
    <property type="match status" value="2"/>
</dbReference>
<dbReference type="CDD" id="cd00433">
    <property type="entry name" value="Peptidase_M17"/>
    <property type="match status" value="1"/>
</dbReference>
<gene>
    <name evidence="6" type="ORF">VCUG_01019</name>
</gene>
<dbReference type="FunCoup" id="L2GVW1">
    <property type="interactions" value="101"/>
</dbReference>
<dbReference type="InterPro" id="IPR011356">
    <property type="entry name" value="Leucine_aapep/pepB"/>
</dbReference>
<dbReference type="GO" id="GO:0006508">
    <property type="term" value="P:proteolysis"/>
    <property type="evidence" value="ECO:0007669"/>
    <property type="project" value="UniProtKB-KW"/>
</dbReference>
<keyword evidence="7" id="KW-1185">Reference proteome</keyword>
<dbReference type="Gene3D" id="3.40.220.10">
    <property type="entry name" value="Leucine Aminopeptidase, subunit E, domain 1"/>
    <property type="match status" value="1"/>
</dbReference>
<accession>L2GVW1</accession>
<evidence type="ECO:0000256" key="3">
    <source>
        <dbReference type="ARBA" id="ARBA00022670"/>
    </source>
</evidence>
<dbReference type="PANTHER" id="PTHR11963">
    <property type="entry name" value="LEUCINE AMINOPEPTIDASE-RELATED"/>
    <property type="match status" value="1"/>
</dbReference>
<dbReference type="PROSITE" id="PS00631">
    <property type="entry name" value="CYTOSOL_AP"/>
    <property type="match status" value="1"/>
</dbReference>
<keyword evidence="3" id="KW-0645">Protease</keyword>
<dbReference type="STRING" id="948595.L2GVW1"/>
<evidence type="ECO:0000256" key="4">
    <source>
        <dbReference type="ARBA" id="ARBA00022801"/>
    </source>
</evidence>
<feature type="domain" description="Cytosol aminopeptidase" evidence="5">
    <location>
        <begin position="346"/>
        <end position="353"/>
    </location>
</feature>
<dbReference type="InParanoid" id="L2GVW1"/>
<dbReference type="InterPro" id="IPR000819">
    <property type="entry name" value="Peptidase_M17_C"/>
</dbReference>
<evidence type="ECO:0000313" key="6">
    <source>
        <dbReference type="EMBL" id="ELA47487.1"/>
    </source>
</evidence>
<dbReference type="VEuPathDB" id="MicrosporidiaDB:VCUG_01019"/>
<keyword evidence="2" id="KW-0031">Aminopeptidase</keyword>
<keyword evidence="4" id="KW-0378">Hydrolase</keyword>
<dbReference type="GO" id="GO:0005737">
    <property type="term" value="C:cytoplasm"/>
    <property type="evidence" value="ECO:0007669"/>
    <property type="project" value="InterPro"/>
</dbReference>
<dbReference type="GO" id="GO:0030145">
    <property type="term" value="F:manganese ion binding"/>
    <property type="evidence" value="ECO:0007669"/>
    <property type="project" value="InterPro"/>
</dbReference>
<dbReference type="Gene3D" id="3.40.630.10">
    <property type="entry name" value="Zn peptidases"/>
    <property type="match status" value="1"/>
</dbReference>
<proteinExistence type="inferred from homology"/>
<dbReference type="GeneID" id="19878901"/>
<dbReference type="OMA" id="GRPCAML"/>
<dbReference type="HOGENOM" id="CLU_013734_0_1_1"/>
<evidence type="ECO:0000259" key="5">
    <source>
        <dbReference type="PROSITE" id="PS00631"/>
    </source>
</evidence>
<dbReference type="PANTHER" id="PTHR11963:SF23">
    <property type="entry name" value="CYTOSOL AMINOPEPTIDASE"/>
    <property type="match status" value="1"/>
</dbReference>
<evidence type="ECO:0000256" key="1">
    <source>
        <dbReference type="ARBA" id="ARBA00009528"/>
    </source>
</evidence>
<evidence type="ECO:0000256" key="2">
    <source>
        <dbReference type="ARBA" id="ARBA00022438"/>
    </source>
</evidence>
<organism evidence="6 7">
    <name type="scientific">Vavraia culicis (isolate floridensis)</name>
    <name type="common">Microsporidian parasite</name>
    <dbReference type="NCBI Taxonomy" id="948595"/>
    <lineage>
        <taxon>Eukaryota</taxon>
        <taxon>Fungi</taxon>
        <taxon>Fungi incertae sedis</taxon>
        <taxon>Microsporidia</taxon>
        <taxon>Pleistophoridae</taxon>
        <taxon>Vavraia</taxon>
    </lineage>
</organism>
<comment type="similarity">
    <text evidence="1">Belongs to the peptidase M17 family.</text>
</comment>
<dbReference type="SUPFAM" id="SSF52949">
    <property type="entry name" value="Macro domain-like"/>
    <property type="match status" value="1"/>
</dbReference>
<dbReference type="SUPFAM" id="SSF53187">
    <property type="entry name" value="Zn-dependent exopeptidases"/>
    <property type="match status" value="2"/>
</dbReference>
<name>L2GVW1_VAVCU</name>
<evidence type="ECO:0000313" key="7">
    <source>
        <dbReference type="Proteomes" id="UP000011081"/>
    </source>
</evidence>
<reference evidence="7" key="1">
    <citation type="submission" date="2011-03" db="EMBL/GenBank/DDBJ databases">
        <title>The genome sequence of Vavraia culicis strain floridensis.</title>
        <authorList>
            <consortium name="The Broad Institute Genome Sequencing Platform"/>
            <person name="Cuomo C."/>
            <person name="Becnel J."/>
            <person name="Sanscrainte N."/>
            <person name="Young S.K."/>
            <person name="Zeng Q."/>
            <person name="Gargeya S."/>
            <person name="Fitzgerald M."/>
            <person name="Haas B."/>
            <person name="Abouelleil A."/>
            <person name="Alvarado L."/>
            <person name="Arachchi H.M."/>
            <person name="Berlin A."/>
            <person name="Chapman S.B."/>
            <person name="Gearin G."/>
            <person name="Goldberg J."/>
            <person name="Griggs A."/>
            <person name="Gujja S."/>
            <person name="Hansen M."/>
            <person name="Heiman D."/>
            <person name="Howarth C."/>
            <person name="Larimer J."/>
            <person name="Lui A."/>
            <person name="MacDonald P.J.P."/>
            <person name="McCowen C."/>
            <person name="Montmayeur A."/>
            <person name="Murphy C."/>
            <person name="Neiman D."/>
            <person name="Pearson M."/>
            <person name="Priest M."/>
            <person name="Roberts A."/>
            <person name="Saif S."/>
            <person name="Shea T."/>
            <person name="Sisk P."/>
            <person name="Stolte C."/>
            <person name="Sykes S."/>
            <person name="Wortman J."/>
            <person name="Nusbaum C."/>
            <person name="Birren B."/>
        </authorList>
    </citation>
    <scope>NUCLEOTIDE SEQUENCE [LARGE SCALE GENOMIC DNA]</scope>
    <source>
        <strain evidence="7">floridensis</strain>
    </source>
</reference>
<protein>
    <recommendedName>
        <fullName evidence="5">Cytosol aminopeptidase domain-containing protein</fullName>
    </recommendedName>
</protein>
<dbReference type="GO" id="GO:0070006">
    <property type="term" value="F:metalloaminopeptidase activity"/>
    <property type="evidence" value="ECO:0007669"/>
    <property type="project" value="InterPro"/>
</dbReference>
<dbReference type="InterPro" id="IPR043472">
    <property type="entry name" value="Macro_dom-like"/>
</dbReference>
<dbReference type="EMBL" id="GL877417">
    <property type="protein sequence ID" value="ELA47487.1"/>
    <property type="molecule type" value="Genomic_DNA"/>
</dbReference>